<dbReference type="Proteomes" id="UP000004931">
    <property type="component" value="Unassembled WGS sequence"/>
</dbReference>
<organism evidence="1 2">
    <name type="scientific">marine gamma proteobacterium HTCC2143</name>
    <dbReference type="NCBI Taxonomy" id="247633"/>
    <lineage>
        <taxon>Bacteria</taxon>
        <taxon>Pseudomonadati</taxon>
        <taxon>Pseudomonadota</taxon>
        <taxon>Gammaproteobacteria</taxon>
        <taxon>Cellvibrionales</taxon>
        <taxon>Spongiibacteraceae</taxon>
        <taxon>BD1-7 clade</taxon>
    </lineage>
</organism>
<keyword evidence="2" id="KW-1185">Reference proteome</keyword>
<comment type="caution">
    <text evidence="1">The sequence shown here is derived from an EMBL/GenBank/DDBJ whole genome shotgun (WGS) entry which is preliminary data.</text>
</comment>
<evidence type="ECO:0000313" key="2">
    <source>
        <dbReference type="Proteomes" id="UP000004931"/>
    </source>
</evidence>
<dbReference type="EMBL" id="AAVT01000005">
    <property type="protein sequence ID" value="EAW31041.1"/>
    <property type="molecule type" value="Genomic_DNA"/>
</dbReference>
<proteinExistence type="predicted"/>
<sequence length="32" mass="3706">MNSKAQRTKKGRLFEIADPFLLVPIKANCFIR</sequence>
<reference evidence="1 2" key="1">
    <citation type="journal article" date="2010" name="J. Bacteriol.">
        <title>Genome sequence of the oligotrophic marine Gammaproteobacterium HTCC2143, isolated from the Oregon Coast.</title>
        <authorList>
            <person name="Oh H.M."/>
            <person name="Kang I."/>
            <person name="Ferriera S."/>
            <person name="Giovannoni S.J."/>
            <person name="Cho J.C."/>
        </authorList>
    </citation>
    <scope>NUCLEOTIDE SEQUENCE [LARGE SCALE GENOMIC DNA]</scope>
    <source>
        <strain evidence="1 2">HTCC2143</strain>
    </source>
</reference>
<accession>A0YE07</accession>
<gene>
    <name evidence="1" type="ORF">GP2143_10602</name>
</gene>
<evidence type="ECO:0000313" key="1">
    <source>
        <dbReference type="EMBL" id="EAW31041.1"/>
    </source>
</evidence>
<protein>
    <submittedName>
        <fullName evidence="1">Uncharacterized protein</fullName>
    </submittedName>
</protein>
<name>A0YE07_9GAMM</name>
<dbReference type="AlphaFoldDB" id="A0YE07"/>